<evidence type="ECO:0000256" key="2">
    <source>
        <dbReference type="SAM" id="Phobius"/>
    </source>
</evidence>
<gene>
    <name evidence="3" type="ORF">NM948_03500</name>
</gene>
<evidence type="ECO:0000313" key="4">
    <source>
        <dbReference type="Proteomes" id="UP001145481"/>
    </source>
</evidence>
<dbReference type="RefSeq" id="WP_005750783.1">
    <property type="nucleotide sequence ID" value="NZ_CP017961.1"/>
</dbReference>
<evidence type="ECO:0000313" key="3">
    <source>
        <dbReference type="EMBL" id="MDA5622614.1"/>
    </source>
</evidence>
<proteinExistence type="predicted"/>
<keyword evidence="1" id="KW-0175">Coiled coil</keyword>
<feature type="transmembrane region" description="Helical" evidence="2">
    <location>
        <begin position="12"/>
        <end position="36"/>
    </location>
</feature>
<comment type="caution">
    <text evidence="3">The sequence shown here is derived from an EMBL/GenBank/DDBJ whole genome shotgun (WGS) entry which is preliminary data.</text>
</comment>
<feature type="coiled-coil region" evidence="1">
    <location>
        <begin position="68"/>
        <end position="95"/>
    </location>
</feature>
<dbReference type="AlphaFoldDB" id="A0A9X3US99"/>
<evidence type="ECO:0000256" key="1">
    <source>
        <dbReference type="SAM" id="Coils"/>
    </source>
</evidence>
<keyword evidence="2" id="KW-1133">Transmembrane helix</keyword>
<dbReference type="EMBL" id="JANJHC010000005">
    <property type="protein sequence ID" value="MDA5622614.1"/>
    <property type="molecule type" value="Genomic_DNA"/>
</dbReference>
<name>A0A9X3US99_PASMD</name>
<keyword evidence="2" id="KW-0812">Transmembrane</keyword>
<sequence>MTTSHTDAQKRTAANTAFTIMMGLLIILQPVTIFYLKNSAEKLEQVYETSIKTSVRLEFIEKDFNTRLINLETRVLKTREKLDDVTERLSKLESHR</sequence>
<reference evidence="3" key="1">
    <citation type="submission" date="2022-07" db="EMBL/GenBank/DDBJ databases">
        <title>Genome-based characterization of novel serogroup A variants of Pasteurella multocida.</title>
        <authorList>
            <person name="Prajapati A."/>
            <person name="Yogisharadhya R."/>
            <person name="Mohanty N."/>
            <person name="Chanda M."/>
            <person name="Mendem S.K."/>
            <person name="Siddaramappa S."/>
            <person name="Shivachandra S.B."/>
        </authorList>
    </citation>
    <scope>NUCLEOTIDE SEQUENCE</scope>
    <source>
        <strain evidence="3">NIVEDIPm19</strain>
    </source>
</reference>
<organism evidence="3 4">
    <name type="scientific">Pasteurella multocida</name>
    <dbReference type="NCBI Taxonomy" id="747"/>
    <lineage>
        <taxon>Bacteria</taxon>
        <taxon>Pseudomonadati</taxon>
        <taxon>Pseudomonadota</taxon>
        <taxon>Gammaproteobacteria</taxon>
        <taxon>Pasteurellales</taxon>
        <taxon>Pasteurellaceae</taxon>
        <taxon>Pasteurella</taxon>
    </lineage>
</organism>
<dbReference type="Proteomes" id="UP001145481">
    <property type="component" value="Unassembled WGS sequence"/>
</dbReference>
<accession>A0A9X3US99</accession>
<keyword evidence="2" id="KW-0472">Membrane</keyword>
<protein>
    <submittedName>
        <fullName evidence="3">Uncharacterized protein</fullName>
    </submittedName>
</protein>